<reference evidence="5 7" key="1">
    <citation type="journal article" date="2019" name="Sci. Rep.">
        <title>A high-quality genome of Eragrostis curvula grass provides insights into Poaceae evolution and supports new strategies to enhance forage quality.</title>
        <authorList>
            <person name="Carballo J."/>
            <person name="Santos B.A.C.M."/>
            <person name="Zappacosta D."/>
            <person name="Garbus I."/>
            <person name="Selva J.P."/>
            <person name="Gallo C.A."/>
            <person name="Diaz A."/>
            <person name="Albertini E."/>
            <person name="Caccamo M."/>
            <person name="Echenique V."/>
        </authorList>
    </citation>
    <scope>NUCLEOTIDE SEQUENCE [LARGE SCALE GENOMIC DNA]</scope>
    <source>
        <strain evidence="7">cv. Victoria</strain>
        <tissue evidence="5">Leaf</tissue>
    </source>
</reference>
<dbReference type="AlphaFoldDB" id="A0A5J9SGK7"/>
<dbReference type="PANTHER" id="PTHR35357:SF4">
    <property type="entry name" value="PECTINESTERASE INHIBITOR DOMAIN CONTAINING PROTEIN"/>
    <property type="match status" value="1"/>
</dbReference>
<keyword evidence="7" id="KW-1185">Reference proteome</keyword>
<dbReference type="Gene3D" id="1.20.140.40">
    <property type="entry name" value="Invertase/pectin methylesterase inhibitor family protein"/>
    <property type="match status" value="1"/>
</dbReference>
<dbReference type="Gramene" id="TVT98381">
    <property type="protein sequence ID" value="TVT98381"/>
    <property type="gene ID" value="EJB05_56321"/>
</dbReference>
<evidence type="ECO:0000256" key="3">
    <source>
        <dbReference type="ARBA" id="ARBA00038471"/>
    </source>
</evidence>
<protein>
    <submittedName>
        <fullName evidence="5">Uncharacterized protein</fullName>
    </submittedName>
</protein>
<dbReference type="EMBL" id="RWGY01000866">
    <property type="protein sequence ID" value="TVT98381.1"/>
    <property type="molecule type" value="Genomic_DNA"/>
</dbReference>
<feature type="chain" id="PRO_5033856605" evidence="4">
    <location>
        <begin position="29"/>
        <end position="187"/>
    </location>
</feature>
<keyword evidence="1 4" id="KW-0732">Signal</keyword>
<dbReference type="InterPro" id="IPR035513">
    <property type="entry name" value="Invertase/methylesterase_inhib"/>
</dbReference>
<comment type="caution">
    <text evidence="5">The sequence shown here is derived from an EMBL/GenBank/DDBJ whole genome shotgun (WGS) entry which is preliminary data.</text>
</comment>
<keyword evidence="2" id="KW-1015">Disulfide bond</keyword>
<evidence type="ECO:0000256" key="1">
    <source>
        <dbReference type="ARBA" id="ARBA00022729"/>
    </source>
</evidence>
<evidence type="ECO:0000256" key="2">
    <source>
        <dbReference type="ARBA" id="ARBA00023157"/>
    </source>
</evidence>
<dbReference type="SUPFAM" id="SSF101148">
    <property type="entry name" value="Plant invertase/pectin methylesterase inhibitor"/>
    <property type="match status" value="1"/>
</dbReference>
<sequence>MSRSSRLAAPLLLAVAAAALCFCGVAGAASAASAVDTVADSCGAIRDFVDAGFCASRLRSVPGAASADRHAHLLAAADLAAASGAAARDAAAAAARDESNTVGRDALEACVILYGSGSVPALRLLRGYAAARSWAAARALLPLTGQAGIGCEAALGRATPAAARMATANREFEQLTTMTTALLNSVS</sequence>
<evidence type="ECO:0000313" key="5">
    <source>
        <dbReference type="EMBL" id="TVT98381.1"/>
    </source>
</evidence>
<dbReference type="Gramene" id="TVU49281">
    <property type="protein sequence ID" value="TVU49281"/>
    <property type="gene ID" value="EJB05_00587"/>
</dbReference>
<accession>A0A5J9SGK7</accession>
<dbReference type="Proteomes" id="UP000324897">
    <property type="component" value="Chromosome 6"/>
</dbReference>
<dbReference type="NCBIfam" id="TIGR01614">
    <property type="entry name" value="PME_inhib"/>
    <property type="match status" value="1"/>
</dbReference>
<feature type="signal peptide" evidence="4">
    <location>
        <begin position="1"/>
        <end position="28"/>
    </location>
</feature>
<name>A0A5J9SGK7_9POAL</name>
<dbReference type="InterPro" id="IPR006501">
    <property type="entry name" value="Pectinesterase_inhib_dom"/>
</dbReference>
<dbReference type="PANTHER" id="PTHR35357">
    <property type="entry name" value="OS02G0537100 PROTEIN"/>
    <property type="match status" value="1"/>
</dbReference>
<comment type="similarity">
    <text evidence="3">Belongs to the PMEI family.</text>
</comment>
<evidence type="ECO:0000313" key="7">
    <source>
        <dbReference type="Proteomes" id="UP000324897"/>
    </source>
</evidence>
<feature type="non-terminal residue" evidence="5">
    <location>
        <position position="1"/>
    </location>
</feature>
<evidence type="ECO:0000256" key="4">
    <source>
        <dbReference type="SAM" id="SignalP"/>
    </source>
</evidence>
<organism evidence="5 7">
    <name type="scientific">Eragrostis curvula</name>
    <name type="common">weeping love grass</name>
    <dbReference type="NCBI Taxonomy" id="38414"/>
    <lineage>
        <taxon>Eukaryota</taxon>
        <taxon>Viridiplantae</taxon>
        <taxon>Streptophyta</taxon>
        <taxon>Embryophyta</taxon>
        <taxon>Tracheophyta</taxon>
        <taxon>Spermatophyta</taxon>
        <taxon>Magnoliopsida</taxon>
        <taxon>Liliopsida</taxon>
        <taxon>Poales</taxon>
        <taxon>Poaceae</taxon>
        <taxon>PACMAD clade</taxon>
        <taxon>Chloridoideae</taxon>
        <taxon>Eragrostideae</taxon>
        <taxon>Eragrostidinae</taxon>
        <taxon>Eragrostis</taxon>
    </lineage>
</organism>
<dbReference type="EMBL" id="RWGY01000002">
    <property type="protein sequence ID" value="TVU49281.1"/>
    <property type="molecule type" value="Genomic_DNA"/>
</dbReference>
<proteinExistence type="inferred from homology"/>
<gene>
    <name evidence="6" type="ORF">EJB05_00587</name>
    <name evidence="5" type="ORF">EJB05_56321</name>
</gene>
<dbReference type="GO" id="GO:0004857">
    <property type="term" value="F:enzyme inhibitor activity"/>
    <property type="evidence" value="ECO:0007669"/>
    <property type="project" value="InterPro"/>
</dbReference>
<evidence type="ECO:0000313" key="6">
    <source>
        <dbReference type="EMBL" id="TVU49281.1"/>
    </source>
</evidence>